<feature type="transmembrane region" description="Helical" evidence="2">
    <location>
        <begin position="169"/>
        <end position="189"/>
    </location>
</feature>
<keyword evidence="2" id="KW-1133">Transmembrane helix</keyword>
<feature type="transmembrane region" description="Helical" evidence="2">
    <location>
        <begin position="293"/>
        <end position="315"/>
    </location>
</feature>
<comment type="caution">
    <text evidence="3">The sequence shown here is derived from an EMBL/GenBank/DDBJ whole genome shotgun (WGS) entry which is preliminary data.</text>
</comment>
<feature type="transmembrane region" description="Helical" evidence="2">
    <location>
        <begin position="77"/>
        <end position="96"/>
    </location>
</feature>
<sequence length="397" mass="43549">MADTDVDDNASLKKIVLQLQRTVAVLETKLEMQQGEIEKLRDDRPAPLPAEEESSTPEGGGEQEEDQDVEVATAWRVILWMGGLTSSGFEVAANFVKDPESAVWGGLMFWPFSITCLFSLVPTYAKIVETRRDKCTVGFIGILWGLPAFLGGLALMADEDDETSDLKKNVARIILSLGAVSTVTSFFTFNDYAANWSALPQEAFNKGLLNLIKSLPKASATLLYLSTTSLKCIFDYNPNAFPVYERCSNPIFPSFCILFLASITWQVTFFGGPTKEDTGFLTWYDVLKLNMPVLRGTQLIAFGACSTLALVLFSLTDIGGAEIHLNLNSPLFTVLILFVFSIFIICWIEIYEAHIHPLICPHTATTRDDSTGSSSSRSASASTALDMRTLDIPIGGM</sequence>
<name>A0A9W7EXT6_9STRA</name>
<feature type="transmembrane region" description="Helical" evidence="2">
    <location>
        <begin position="251"/>
        <end position="272"/>
    </location>
</feature>
<keyword evidence="2" id="KW-0472">Membrane</keyword>
<dbReference type="AlphaFoldDB" id="A0A9W7EXT6"/>
<evidence type="ECO:0000256" key="1">
    <source>
        <dbReference type="SAM" id="MobiDB-lite"/>
    </source>
</evidence>
<evidence type="ECO:0000313" key="4">
    <source>
        <dbReference type="Proteomes" id="UP001165160"/>
    </source>
</evidence>
<feature type="transmembrane region" description="Helical" evidence="2">
    <location>
        <begin position="327"/>
        <end position="348"/>
    </location>
</feature>
<dbReference type="EMBL" id="BRXX01000173">
    <property type="protein sequence ID" value="GMH95748.1"/>
    <property type="molecule type" value="Genomic_DNA"/>
</dbReference>
<feature type="region of interest" description="Disordered" evidence="1">
    <location>
        <begin position="36"/>
        <end position="67"/>
    </location>
</feature>
<gene>
    <name evidence="3" type="ORF">TrVE_jg12734</name>
</gene>
<keyword evidence="4" id="KW-1185">Reference proteome</keyword>
<organism evidence="3 4">
    <name type="scientific">Triparma verrucosa</name>
    <dbReference type="NCBI Taxonomy" id="1606542"/>
    <lineage>
        <taxon>Eukaryota</taxon>
        <taxon>Sar</taxon>
        <taxon>Stramenopiles</taxon>
        <taxon>Ochrophyta</taxon>
        <taxon>Bolidophyceae</taxon>
        <taxon>Parmales</taxon>
        <taxon>Triparmaceae</taxon>
        <taxon>Triparma</taxon>
    </lineage>
</organism>
<evidence type="ECO:0000256" key="2">
    <source>
        <dbReference type="SAM" id="Phobius"/>
    </source>
</evidence>
<reference evidence="4" key="1">
    <citation type="journal article" date="2023" name="Commun. Biol.">
        <title>Genome analysis of Parmales, the sister group of diatoms, reveals the evolutionary specialization of diatoms from phago-mixotrophs to photoautotrophs.</title>
        <authorList>
            <person name="Ban H."/>
            <person name="Sato S."/>
            <person name="Yoshikawa S."/>
            <person name="Yamada K."/>
            <person name="Nakamura Y."/>
            <person name="Ichinomiya M."/>
            <person name="Sato N."/>
            <person name="Blanc-Mathieu R."/>
            <person name="Endo H."/>
            <person name="Kuwata A."/>
            <person name="Ogata H."/>
        </authorList>
    </citation>
    <scope>NUCLEOTIDE SEQUENCE [LARGE SCALE GENOMIC DNA]</scope>
    <source>
        <strain evidence="4">NIES 3699</strain>
    </source>
</reference>
<feature type="transmembrane region" description="Helical" evidence="2">
    <location>
        <begin position="137"/>
        <end position="157"/>
    </location>
</feature>
<accession>A0A9W7EXT6</accession>
<feature type="compositionally biased region" description="Basic and acidic residues" evidence="1">
    <location>
        <begin position="36"/>
        <end position="45"/>
    </location>
</feature>
<feature type="transmembrane region" description="Helical" evidence="2">
    <location>
        <begin position="103"/>
        <end position="125"/>
    </location>
</feature>
<dbReference type="Proteomes" id="UP001165160">
    <property type="component" value="Unassembled WGS sequence"/>
</dbReference>
<proteinExistence type="predicted"/>
<protein>
    <submittedName>
        <fullName evidence="3">Uncharacterized protein</fullName>
    </submittedName>
</protein>
<feature type="compositionally biased region" description="Acidic residues" evidence="1">
    <location>
        <begin position="50"/>
        <end position="67"/>
    </location>
</feature>
<keyword evidence="2" id="KW-0812">Transmembrane</keyword>
<evidence type="ECO:0000313" key="3">
    <source>
        <dbReference type="EMBL" id="GMH95748.1"/>
    </source>
</evidence>